<dbReference type="InterPro" id="IPR006089">
    <property type="entry name" value="Acyl-CoA_DH_CS"/>
</dbReference>
<dbReference type="InterPro" id="IPR009075">
    <property type="entry name" value="AcylCo_DH/oxidase_C"/>
</dbReference>
<dbReference type="Pfam" id="PF00441">
    <property type="entry name" value="Acyl-CoA_dh_1"/>
    <property type="match status" value="1"/>
</dbReference>
<evidence type="ECO:0000259" key="8">
    <source>
        <dbReference type="Pfam" id="PF02770"/>
    </source>
</evidence>
<dbReference type="AlphaFoldDB" id="A0A7X6B8U3"/>
<evidence type="ECO:0000256" key="4">
    <source>
        <dbReference type="ARBA" id="ARBA00022827"/>
    </source>
</evidence>
<dbReference type="SUPFAM" id="SSF56645">
    <property type="entry name" value="Acyl-CoA dehydrogenase NM domain-like"/>
    <property type="match status" value="1"/>
</dbReference>
<dbReference type="Gene3D" id="2.40.110.20">
    <property type="match status" value="1"/>
</dbReference>
<evidence type="ECO:0000256" key="2">
    <source>
        <dbReference type="ARBA" id="ARBA00009347"/>
    </source>
</evidence>
<evidence type="ECO:0000313" key="11">
    <source>
        <dbReference type="Proteomes" id="UP000535078"/>
    </source>
</evidence>
<evidence type="ECO:0000259" key="9">
    <source>
        <dbReference type="Pfam" id="PF18158"/>
    </source>
</evidence>
<dbReference type="Gene3D" id="1.20.140.10">
    <property type="entry name" value="Butyryl-CoA Dehydrogenase, subunit A, domain 3"/>
    <property type="match status" value="1"/>
</dbReference>
<evidence type="ECO:0000256" key="1">
    <source>
        <dbReference type="ARBA" id="ARBA00001974"/>
    </source>
</evidence>
<feature type="region of interest" description="Disordered" evidence="6">
    <location>
        <begin position="1"/>
        <end position="23"/>
    </location>
</feature>
<dbReference type="Proteomes" id="UP000535078">
    <property type="component" value="Unassembled WGS sequence"/>
</dbReference>
<keyword evidence="11" id="KW-1185">Reference proteome</keyword>
<evidence type="ECO:0000259" key="7">
    <source>
        <dbReference type="Pfam" id="PF00441"/>
    </source>
</evidence>
<comment type="caution">
    <text evidence="10">The sequence shown here is derived from an EMBL/GenBank/DDBJ whole genome shotgun (WGS) entry which is preliminary data.</text>
</comment>
<organism evidence="10 11">
    <name type="scientific">Sphingopyxis italica</name>
    <dbReference type="NCBI Taxonomy" id="1129133"/>
    <lineage>
        <taxon>Bacteria</taxon>
        <taxon>Pseudomonadati</taxon>
        <taxon>Pseudomonadota</taxon>
        <taxon>Alphaproteobacteria</taxon>
        <taxon>Sphingomonadales</taxon>
        <taxon>Sphingomonadaceae</taxon>
        <taxon>Sphingopyxis</taxon>
    </lineage>
</organism>
<dbReference type="PANTHER" id="PTHR42707">
    <property type="entry name" value="ACYL-COA DEHYDROGENASE"/>
    <property type="match status" value="1"/>
</dbReference>
<evidence type="ECO:0000256" key="5">
    <source>
        <dbReference type="RuleBase" id="RU362125"/>
    </source>
</evidence>
<dbReference type="InterPro" id="IPR009100">
    <property type="entry name" value="AcylCoA_DH/oxidase_NM_dom_sf"/>
</dbReference>
<dbReference type="Gene3D" id="6.10.250.600">
    <property type="match status" value="1"/>
</dbReference>
<evidence type="ECO:0000256" key="6">
    <source>
        <dbReference type="SAM" id="MobiDB-lite"/>
    </source>
</evidence>
<dbReference type="SUPFAM" id="SSF47203">
    <property type="entry name" value="Acyl-CoA dehydrogenase C-terminal domain-like"/>
    <property type="match status" value="1"/>
</dbReference>
<feature type="domain" description="Acyl-CoA dehydrogenase/oxidase C-terminal" evidence="7">
    <location>
        <begin position="294"/>
        <end position="449"/>
    </location>
</feature>
<keyword evidence="5" id="KW-0560">Oxidoreductase</keyword>
<dbReference type="InterPro" id="IPR036250">
    <property type="entry name" value="AcylCo_DH-like_C"/>
</dbReference>
<gene>
    <name evidence="10" type="ORF">GGR90_002304</name>
</gene>
<dbReference type="GO" id="GO:0003995">
    <property type="term" value="F:acyl-CoA dehydrogenase activity"/>
    <property type="evidence" value="ECO:0007669"/>
    <property type="project" value="InterPro"/>
</dbReference>
<dbReference type="Pfam" id="PF02770">
    <property type="entry name" value="Acyl-CoA_dh_M"/>
    <property type="match status" value="1"/>
</dbReference>
<keyword evidence="4 5" id="KW-0274">FAD</keyword>
<name>A0A7X6B8U3_9SPHN</name>
<feature type="domain" description="Adaptive response protein AidB N-terminal" evidence="9">
    <location>
        <begin position="17"/>
        <end position="172"/>
    </location>
</feature>
<reference evidence="10 11" key="1">
    <citation type="submission" date="2020-03" db="EMBL/GenBank/DDBJ databases">
        <title>Genomic Encyclopedia of Type Strains, Phase IV (KMG-IV): sequencing the most valuable type-strain genomes for metagenomic binning, comparative biology and taxonomic classification.</title>
        <authorList>
            <person name="Goeker M."/>
        </authorList>
    </citation>
    <scope>NUCLEOTIDE SEQUENCE [LARGE SCALE GENOMIC DNA]</scope>
    <source>
        <strain evidence="10 11">DSM 25229</strain>
    </source>
</reference>
<feature type="compositionally biased region" description="Polar residues" evidence="6">
    <location>
        <begin position="1"/>
        <end position="17"/>
    </location>
</feature>
<dbReference type="InterPro" id="IPR006091">
    <property type="entry name" value="Acyl-CoA_Oxase/DH_mid-dom"/>
</dbReference>
<dbReference type="InterPro" id="IPR041504">
    <property type="entry name" value="AidB_N"/>
</dbReference>
<dbReference type="Pfam" id="PF18158">
    <property type="entry name" value="AidB_N"/>
    <property type="match status" value="1"/>
</dbReference>
<protein>
    <submittedName>
        <fullName evidence="10">Putative acyl-CoA dehydrogenase</fullName>
    </submittedName>
</protein>
<dbReference type="EMBL" id="JAATIT010000003">
    <property type="protein sequence ID" value="NJB90110.1"/>
    <property type="molecule type" value="Genomic_DNA"/>
</dbReference>
<comment type="similarity">
    <text evidence="2 5">Belongs to the acyl-CoA dehydrogenase family.</text>
</comment>
<comment type="cofactor">
    <cofactor evidence="1 5">
        <name>FAD</name>
        <dbReference type="ChEBI" id="CHEBI:57692"/>
    </cofactor>
</comment>
<evidence type="ECO:0000313" key="10">
    <source>
        <dbReference type="EMBL" id="NJB90110.1"/>
    </source>
</evidence>
<evidence type="ECO:0000256" key="3">
    <source>
        <dbReference type="ARBA" id="ARBA00022630"/>
    </source>
</evidence>
<sequence length="555" mass="60521">MTFRSPRTQLRTHSVENQPPPLEGANAFLADPALCEAVAREGGAWAADDLAALGAKVFDPEWVHKAVTANRYTPELKRFDRFGQRVDTVEFHPAWHELMGLAYEHEVHALPWRTKESGGHVARGAASMLFAQLECGVLCPTAITYGVVPMMWQQPDLAEQWEPLMVSKDYDPRPIPHGEKSGISIAFTATEKQGGSDIRRNMTEAKPAGQPGPGREYILTGHKWFCSAAGADIIFVVAQTEKGPGCFLVPRWLPDGTRNPISLERLKDKLGNKSNASTELEFEGTHGWLVGEEGRGIPVVMEFMLHTRFDVSLVPAGIMRLGLAHATHHARNRSAFQRRLIDQPLMRNVLADLTVESEAATAMVFRIARAFDASRSDEGERVFGRLAVALSKYWLNKRVVPFIHEAMEVHGGAGYIEESVIPRYYREAPLNGIWEGAGNVISLDVQRALRKEPEAANLFFDELAAARGGNRHLDAAAVGLDSLIRGEPLADASARYLAERMALSLQAAALVRHSPAAVADAFCATRLGGAGGAAFGTLPAGADQDAILERSFVAG</sequence>
<dbReference type="PROSITE" id="PS00073">
    <property type="entry name" value="ACYL_COA_DH_2"/>
    <property type="match status" value="1"/>
</dbReference>
<dbReference type="InterPro" id="IPR052904">
    <property type="entry name" value="Acyl-CoA_dehydrogenase-like"/>
</dbReference>
<feature type="domain" description="Acyl-CoA oxidase/dehydrogenase middle" evidence="8">
    <location>
        <begin position="186"/>
        <end position="283"/>
    </location>
</feature>
<dbReference type="PANTHER" id="PTHR42707:SF3">
    <property type="entry name" value="ACYL-COA DEHYDROGENASE AIDB-RELATED"/>
    <property type="match status" value="1"/>
</dbReference>
<dbReference type="RefSeq" id="WP_167921590.1">
    <property type="nucleotide sequence ID" value="NZ_JAATIT010000003.1"/>
</dbReference>
<accession>A0A7X6B8U3</accession>
<keyword evidence="3 5" id="KW-0285">Flavoprotein</keyword>
<proteinExistence type="inferred from homology"/>